<name>A0A5B1CSD0_9BACT</name>
<evidence type="ECO:0000313" key="2">
    <source>
        <dbReference type="Proteomes" id="UP000322699"/>
    </source>
</evidence>
<dbReference type="EMBL" id="VRLW01000001">
    <property type="protein sequence ID" value="KAA1262293.1"/>
    <property type="molecule type" value="Genomic_DNA"/>
</dbReference>
<reference evidence="1 2" key="1">
    <citation type="submission" date="2019-08" db="EMBL/GenBank/DDBJ databases">
        <title>Deep-cultivation of Planctomycetes and their phenomic and genomic characterization uncovers novel biology.</title>
        <authorList>
            <person name="Wiegand S."/>
            <person name="Jogler M."/>
            <person name="Boedeker C."/>
            <person name="Pinto D."/>
            <person name="Vollmers J."/>
            <person name="Rivas-Marin E."/>
            <person name="Kohn T."/>
            <person name="Peeters S.H."/>
            <person name="Heuer A."/>
            <person name="Rast P."/>
            <person name="Oberbeckmann S."/>
            <person name="Bunk B."/>
            <person name="Jeske O."/>
            <person name="Meyerdierks A."/>
            <person name="Storesund J.E."/>
            <person name="Kallscheuer N."/>
            <person name="Luecker S."/>
            <person name="Lage O.M."/>
            <person name="Pohl T."/>
            <person name="Merkel B.J."/>
            <person name="Hornburger P."/>
            <person name="Mueller R.-W."/>
            <person name="Bruemmer F."/>
            <person name="Labrenz M."/>
            <person name="Spormann A.M."/>
            <person name="Op Den Camp H."/>
            <person name="Overmann J."/>
            <person name="Amann R."/>
            <person name="Jetten M.S.M."/>
            <person name="Mascher T."/>
            <person name="Medema M.H."/>
            <person name="Devos D.P."/>
            <person name="Kaster A.-K."/>
            <person name="Ovreas L."/>
            <person name="Rohde M."/>
            <person name="Galperin M.Y."/>
            <person name="Jogler C."/>
        </authorList>
    </citation>
    <scope>NUCLEOTIDE SEQUENCE [LARGE SCALE GENOMIC DNA]</scope>
    <source>
        <strain evidence="1 2">LF1</strain>
    </source>
</reference>
<keyword evidence="2" id="KW-1185">Reference proteome</keyword>
<dbReference type="Proteomes" id="UP000322699">
    <property type="component" value="Unassembled WGS sequence"/>
</dbReference>
<organism evidence="1 2">
    <name type="scientific">Rubripirellula obstinata</name>
    <dbReference type="NCBI Taxonomy" id="406547"/>
    <lineage>
        <taxon>Bacteria</taxon>
        <taxon>Pseudomonadati</taxon>
        <taxon>Planctomycetota</taxon>
        <taxon>Planctomycetia</taxon>
        <taxon>Pirellulales</taxon>
        <taxon>Pirellulaceae</taxon>
        <taxon>Rubripirellula</taxon>
    </lineage>
</organism>
<gene>
    <name evidence="1" type="ORF">LF1_48570</name>
</gene>
<dbReference type="AlphaFoldDB" id="A0A5B1CSD0"/>
<dbReference type="RefSeq" id="WP_068259590.1">
    <property type="nucleotide sequence ID" value="NZ_LWSK01000011.1"/>
</dbReference>
<comment type="caution">
    <text evidence="1">The sequence shown here is derived from an EMBL/GenBank/DDBJ whole genome shotgun (WGS) entry which is preliminary data.</text>
</comment>
<protein>
    <submittedName>
        <fullName evidence="1">Uncharacterized protein</fullName>
    </submittedName>
</protein>
<evidence type="ECO:0000313" key="1">
    <source>
        <dbReference type="EMBL" id="KAA1262293.1"/>
    </source>
</evidence>
<dbReference type="OrthoDB" id="290434at2"/>
<proteinExistence type="predicted"/>
<accession>A0A5B1CSD0</accession>
<sequence>MEPALLRMSDVPDVVEELTGERPHLGTVHKWRKRGIAGVRLDCSFAMGCYRTSRAALVAFFDRIAVAKAGGDPDTKAGPVTLARLDRDRELSRVEDELFSLGC</sequence>